<dbReference type="PANTHER" id="PTHR20857:SF15">
    <property type="entry name" value="THIAMINE-PHOSPHATE SYNTHASE"/>
    <property type="match status" value="1"/>
</dbReference>
<evidence type="ECO:0000313" key="15">
    <source>
        <dbReference type="Proteomes" id="UP000189733"/>
    </source>
</evidence>
<evidence type="ECO:0000256" key="9">
    <source>
        <dbReference type="ARBA" id="ARBA00047883"/>
    </source>
</evidence>
<reference evidence="14 15" key="1">
    <citation type="submission" date="2017-02" db="EMBL/GenBank/DDBJ databases">
        <authorList>
            <person name="Peterson S.W."/>
        </authorList>
    </citation>
    <scope>NUCLEOTIDE SEQUENCE [LARGE SCALE GENOMIC DNA]</scope>
    <source>
        <strain evidence="14 15">DSM 18034</strain>
    </source>
</reference>
<evidence type="ECO:0000256" key="5">
    <source>
        <dbReference type="ARBA" id="ARBA00022842"/>
    </source>
</evidence>
<evidence type="ECO:0000256" key="7">
    <source>
        <dbReference type="ARBA" id="ARBA00047334"/>
    </source>
</evidence>
<dbReference type="InterPro" id="IPR034291">
    <property type="entry name" value="TMP_synthase"/>
</dbReference>
<accession>A0A1T4VW33</accession>
<evidence type="ECO:0000256" key="3">
    <source>
        <dbReference type="ARBA" id="ARBA00022679"/>
    </source>
</evidence>
<evidence type="ECO:0000313" key="14">
    <source>
        <dbReference type="EMBL" id="SKA69028.1"/>
    </source>
</evidence>
<evidence type="ECO:0000256" key="2">
    <source>
        <dbReference type="ARBA" id="ARBA00005165"/>
    </source>
</evidence>
<dbReference type="GO" id="GO:0009228">
    <property type="term" value="P:thiamine biosynthetic process"/>
    <property type="evidence" value="ECO:0007669"/>
    <property type="project" value="UniProtKB-KW"/>
</dbReference>
<organism evidence="14 15">
    <name type="scientific">Desulfobaculum bizertense DSM 18034</name>
    <dbReference type="NCBI Taxonomy" id="1121442"/>
    <lineage>
        <taxon>Bacteria</taxon>
        <taxon>Pseudomonadati</taxon>
        <taxon>Thermodesulfobacteriota</taxon>
        <taxon>Desulfovibrionia</taxon>
        <taxon>Desulfovibrionales</taxon>
        <taxon>Desulfovibrionaceae</taxon>
        <taxon>Desulfobaculum</taxon>
    </lineage>
</organism>
<dbReference type="InterPro" id="IPR013785">
    <property type="entry name" value="Aldolase_TIM"/>
</dbReference>
<keyword evidence="5 10" id="KW-0460">Magnesium</keyword>
<comment type="catalytic activity">
    <reaction evidence="7 10 11">
        <text>4-methyl-5-(2-phosphooxyethyl)-thiazole + 4-amino-2-methyl-5-(diphosphooxymethyl)pyrimidine + H(+) = thiamine phosphate + diphosphate</text>
        <dbReference type="Rhea" id="RHEA:22328"/>
        <dbReference type="ChEBI" id="CHEBI:15378"/>
        <dbReference type="ChEBI" id="CHEBI:33019"/>
        <dbReference type="ChEBI" id="CHEBI:37575"/>
        <dbReference type="ChEBI" id="CHEBI:57841"/>
        <dbReference type="ChEBI" id="CHEBI:58296"/>
        <dbReference type="EC" id="2.5.1.3"/>
    </reaction>
</comment>
<comment type="catalytic activity">
    <reaction evidence="8 10 11">
        <text>2-(2-carboxy-4-methylthiazol-5-yl)ethyl phosphate + 4-amino-2-methyl-5-(diphosphooxymethyl)pyrimidine + 2 H(+) = thiamine phosphate + CO2 + diphosphate</text>
        <dbReference type="Rhea" id="RHEA:47848"/>
        <dbReference type="ChEBI" id="CHEBI:15378"/>
        <dbReference type="ChEBI" id="CHEBI:16526"/>
        <dbReference type="ChEBI" id="CHEBI:33019"/>
        <dbReference type="ChEBI" id="CHEBI:37575"/>
        <dbReference type="ChEBI" id="CHEBI:57841"/>
        <dbReference type="ChEBI" id="CHEBI:62890"/>
        <dbReference type="EC" id="2.5.1.3"/>
    </reaction>
</comment>
<comment type="pathway">
    <text evidence="2 10 12">Cofactor biosynthesis; thiamine diphosphate biosynthesis; thiamine phosphate from 4-amino-2-methyl-5-diphosphomethylpyrimidine and 4-methyl-5-(2-phosphoethyl)-thiazole: step 1/1.</text>
</comment>
<dbReference type="GO" id="GO:0000287">
    <property type="term" value="F:magnesium ion binding"/>
    <property type="evidence" value="ECO:0007669"/>
    <property type="project" value="UniProtKB-UniRule"/>
</dbReference>
<name>A0A1T4VW33_9BACT</name>
<feature type="binding site" evidence="10">
    <location>
        <position position="110"/>
    </location>
    <ligand>
        <name>4-amino-2-methyl-5-(diphosphooxymethyl)pyrimidine</name>
        <dbReference type="ChEBI" id="CHEBI:57841"/>
    </ligand>
</feature>
<evidence type="ECO:0000256" key="1">
    <source>
        <dbReference type="ARBA" id="ARBA00003814"/>
    </source>
</evidence>
<evidence type="ECO:0000259" key="13">
    <source>
        <dbReference type="Pfam" id="PF02581"/>
    </source>
</evidence>
<evidence type="ECO:0000256" key="10">
    <source>
        <dbReference type="HAMAP-Rule" id="MF_00097"/>
    </source>
</evidence>
<keyword evidence="4 10" id="KW-0479">Metal-binding</keyword>
<evidence type="ECO:0000256" key="8">
    <source>
        <dbReference type="ARBA" id="ARBA00047851"/>
    </source>
</evidence>
<comment type="similarity">
    <text evidence="10 11">Belongs to the thiamine-phosphate synthase family.</text>
</comment>
<dbReference type="GO" id="GO:0004789">
    <property type="term" value="F:thiamine-phosphate diphosphorylase activity"/>
    <property type="evidence" value="ECO:0007669"/>
    <property type="project" value="UniProtKB-UniRule"/>
</dbReference>
<dbReference type="GO" id="GO:0009229">
    <property type="term" value="P:thiamine diphosphate biosynthetic process"/>
    <property type="evidence" value="ECO:0007669"/>
    <property type="project" value="UniProtKB-UniRule"/>
</dbReference>
<dbReference type="NCBIfam" id="TIGR00693">
    <property type="entry name" value="thiE"/>
    <property type="match status" value="1"/>
</dbReference>
<feature type="domain" description="Thiamine phosphate synthase/TenI" evidence="13">
    <location>
        <begin position="9"/>
        <end position="190"/>
    </location>
</feature>
<keyword evidence="3 10" id="KW-0808">Transferase</keyword>
<dbReference type="AlphaFoldDB" id="A0A1T4VW33"/>
<keyword evidence="15" id="KW-1185">Reference proteome</keyword>
<proteinExistence type="inferred from homology"/>
<feature type="binding site" evidence="10">
    <location>
        <begin position="39"/>
        <end position="43"/>
    </location>
    <ligand>
        <name>4-amino-2-methyl-5-(diphosphooxymethyl)pyrimidine</name>
        <dbReference type="ChEBI" id="CHEBI:57841"/>
    </ligand>
</feature>
<evidence type="ECO:0000256" key="4">
    <source>
        <dbReference type="ARBA" id="ARBA00022723"/>
    </source>
</evidence>
<dbReference type="SUPFAM" id="SSF51391">
    <property type="entry name" value="Thiamin phosphate synthase"/>
    <property type="match status" value="1"/>
</dbReference>
<dbReference type="OrthoDB" id="9810880at2"/>
<dbReference type="RefSeq" id="WP_078684326.1">
    <property type="nucleotide sequence ID" value="NZ_FUYA01000003.1"/>
</dbReference>
<sequence length="218" mass="22924">MSRECDLRVYLVTDPRLCAARGILETVQQAVAGGSRLIQLREKQTSTREFVELSRAVMAALRGTGAKCIINDRVDVALACKADGVHVGQSDMHPSDARALLGSNAILGLSVETLEQAREAEAFDVDYYGVSPVFSTPTKLDTAPPWGLGGLRNLRASTSRPLVAIGGVTAANAAELIQAGADGVAVVSAICSASDPRLATKQLLGAVEDWGRRPQTPA</sequence>
<dbReference type="Proteomes" id="UP000189733">
    <property type="component" value="Unassembled WGS sequence"/>
</dbReference>
<dbReference type="EMBL" id="FUYA01000003">
    <property type="protein sequence ID" value="SKA69028.1"/>
    <property type="molecule type" value="Genomic_DNA"/>
</dbReference>
<dbReference type="GO" id="GO:0005737">
    <property type="term" value="C:cytoplasm"/>
    <property type="evidence" value="ECO:0007669"/>
    <property type="project" value="TreeGrafter"/>
</dbReference>
<feature type="binding site" evidence="10">
    <location>
        <begin position="187"/>
        <end position="188"/>
    </location>
    <ligand>
        <name>2-[(2R,5Z)-2-carboxy-4-methylthiazol-5(2H)-ylidene]ethyl phosphate</name>
        <dbReference type="ChEBI" id="CHEBI:62899"/>
    </ligand>
</feature>
<dbReference type="EC" id="2.5.1.3" evidence="10"/>
<comment type="function">
    <text evidence="1 10">Condenses 4-methyl-5-(beta-hydroxyethyl)thiazole monophosphate (THZ-P) and 2-methyl-4-amino-5-hydroxymethyl pyrimidine pyrophosphate (HMP-PP) to form thiamine monophosphate (TMP).</text>
</comment>
<dbReference type="InterPro" id="IPR036206">
    <property type="entry name" value="ThiamineP_synth_sf"/>
</dbReference>
<dbReference type="UniPathway" id="UPA00060">
    <property type="reaction ID" value="UER00141"/>
</dbReference>
<comment type="cofactor">
    <cofactor evidence="10">
        <name>Mg(2+)</name>
        <dbReference type="ChEBI" id="CHEBI:18420"/>
    </cofactor>
    <text evidence="10">Binds 1 Mg(2+) ion per subunit.</text>
</comment>
<feature type="binding site" evidence="10">
    <location>
        <position position="139"/>
    </location>
    <ligand>
        <name>4-amino-2-methyl-5-(diphosphooxymethyl)pyrimidine</name>
        <dbReference type="ChEBI" id="CHEBI:57841"/>
    </ligand>
</feature>
<feature type="binding site" evidence="10">
    <location>
        <position position="72"/>
    </location>
    <ligand>
        <name>Mg(2+)</name>
        <dbReference type="ChEBI" id="CHEBI:18420"/>
    </ligand>
</feature>
<keyword evidence="6 10" id="KW-0784">Thiamine biosynthesis</keyword>
<feature type="binding site" evidence="10">
    <location>
        <begin position="136"/>
        <end position="138"/>
    </location>
    <ligand>
        <name>2-[(2R,5Z)-2-carboxy-4-methylthiazol-5(2H)-ylidene]ethyl phosphate</name>
        <dbReference type="ChEBI" id="CHEBI:62899"/>
    </ligand>
</feature>
<dbReference type="FunFam" id="3.20.20.70:FF:000096">
    <property type="entry name" value="Thiamine-phosphate synthase"/>
    <property type="match status" value="1"/>
</dbReference>
<dbReference type="STRING" id="1121442.SAMN02745702_01015"/>
<feature type="binding site" evidence="10">
    <location>
        <position position="71"/>
    </location>
    <ligand>
        <name>4-amino-2-methyl-5-(diphosphooxymethyl)pyrimidine</name>
        <dbReference type="ChEBI" id="CHEBI:57841"/>
    </ligand>
</feature>
<feature type="binding site" evidence="10">
    <location>
        <position position="167"/>
    </location>
    <ligand>
        <name>2-[(2R,5Z)-2-carboxy-4-methylthiazol-5(2H)-ylidene]ethyl phosphate</name>
        <dbReference type="ChEBI" id="CHEBI:62899"/>
    </ligand>
</feature>
<evidence type="ECO:0000256" key="12">
    <source>
        <dbReference type="RuleBase" id="RU004253"/>
    </source>
</evidence>
<evidence type="ECO:0000256" key="11">
    <source>
        <dbReference type="RuleBase" id="RU003826"/>
    </source>
</evidence>
<comment type="catalytic activity">
    <reaction evidence="9 10 11">
        <text>2-[(2R,5Z)-2-carboxy-4-methylthiazol-5(2H)-ylidene]ethyl phosphate + 4-amino-2-methyl-5-(diphosphooxymethyl)pyrimidine + 2 H(+) = thiamine phosphate + CO2 + diphosphate</text>
        <dbReference type="Rhea" id="RHEA:47844"/>
        <dbReference type="ChEBI" id="CHEBI:15378"/>
        <dbReference type="ChEBI" id="CHEBI:16526"/>
        <dbReference type="ChEBI" id="CHEBI:33019"/>
        <dbReference type="ChEBI" id="CHEBI:37575"/>
        <dbReference type="ChEBI" id="CHEBI:57841"/>
        <dbReference type="ChEBI" id="CHEBI:62899"/>
        <dbReference type="EC" id="2.5.1.3"/>
    </reaction>
</comment>
<dbReference type="InterPro" id="IPR022998">
    <property type="entry name" value="ThiamineP_synth_TenI"/>
</dbReference>
<dbReference type="Pfam" id="PF02581">
    <property type="entry name" value="TMP-TENI"/>
    <property type="match status" value="1"/>
</dbReference>
<dbReference type="CDD" id="cd00564">
    <property type="entry name" value="TMP_TenI"/>
    <property type="match status" value="1"/>
</dbReference>
<protein>
    <recommendedName>
        <fullName evidence="10">Thiamine-phosphate synthase</fullName>
        <shortName evidence="10">TP synthase</shortName>
        <shortName evidence="10">TPS</shortName>
        <ecNumber evidence="10">2.5.1.3</ecNumber>
    </recommendedName>
    <alternativeName>
        <fullName evidence="10">Thiamine-phosphate pyrophosphorylase</fullName>
        <shortName evidence="10">TMP pyrophosphorylase</shortName>
        <shortName evidence="10">TMP-PPase</shortName>
    </alternativeName>
</protein>
<gene>
    <name evidence="10" type="primary">thiE</name>
    <name evidence="14" type="ORF">SAMN02745702_01015</name>
</gene>
<dbReference type="HAMAP" id="MF_00097">
    <property type="entry name" value="TMP_synthase"/>
    <property type="match status" value="1"/>
</dbReference>
<feature type="binding site" evidence="10">
    <location>
        <position position="91"/>
    </location>
    <ligand>
        <name>Mg(2+)</name>
        <dbReference type="ChEBI" id="CHEBI:18420"/>
    </ligand>
</feature>
<evidence type="ECO:0000256" key="6">
    <source>
        <dbReference type="ARBA" id="ARBA00022977"/>
    </source>
</evidence>
<dbReference type="Gene3D" id="3.20.20.70">
    <property type="entry name" value="Aldolase class I"/>
    <property type="match status" value="1"/>
</dbReference>
<dbReference type="PANTHER" id="PTHR20857">
    <property type="entry name" value="THIAMINE-PHOSPHATE PYROPHOSPHORYLASE"/>
    <property type="match status" value="1"/>
</dbReference>